<dbReference type="GeneID" id="25908930"/>
<evidence type="ECO:0000313" key="1">
    <source>
        <dbReference type="EMBL" id="KNC79162.1"/>
    </source>
</evidence>
<dbReference type="EMBL" id="KQ242353">
    <property type="protein sequence ID" value="KNC79162.1"/>
    <property type="molecule type" value="Genomic_DNA"/>
</dbReference>
<dbReference type="RefSeq" id="XP_014153064.1">
    <property type="nucleotide sequence ID" value="XM_014297589.1"/>
</dbReference>
<organism evidence="1 2">
    <name type="scientific">Sphaeroforma arctica JP610</name>
    <dbReference type="NCBI Taxonomy" id="667725"/>
    <lineage>
        <taxon>Eukaryota</taxon>
        <taxon>Ichthyosporea</taxon>
        <taxon>Ichthyophonida</taxon>
        <taxon>Sphaeroforma</taxon>
    </lineage>
</organism>
<sequence>QLRYDGFTQLASQLETQALNGARQPPAPHLVSHMSGILEEQKQKEVQSIDSSTKAMNLDDTFDGPQDLTLVNSIKTVYTAVHKGGCLVAAFSPDGE</sequence>
<name>A0A0L0FQT8_9EUKA</name>
<dbReference type="AlphaFoldDB" id="A0A0L0FQT8"/>
<accession>A0A0L0FQT8</accession>
<feature type="non-terminal residue" evidence="1">
    <location>
        <position position="1"/>
    </location>
</feature>
<evidence type="ECO:0000313" key="2">
    <source>
        <dbReference type="Proteomes" id="UP000054560"/>
    </source>
</evidence>
<gene>
    <name evidence="1" type="ORF">SARC_08426</name>
</gene>
<proteinExistence type="predicted"/>
<protein>
    <submittedName>
        <fullName evidence="1">Uncharacterized protein</fullName>
    </submittedName>
</protein>
<keyword evidence="2" id="KW-1185">Reference proteome</keyword>
<reference evidence="1 2" key="1">
    <citation type="submission" date="2011-02" db="EMBL/GenBank/DDBJ databases">
        <title>The Genome Sequence of Sphaeroforma arctica JP610.</title>
        <authorList>
            <consortium name="The Broad Institute Genome Sequencing Platform"/>
            <person name="Russ C."/>
            <person name="Cuomo C."/>
            <person name="Young S.K."/>
            <person name="Zeng Q."/>
            <person name="Gargeya S."/>
            <person name="Alvarado L."/>
            <person name="Berlin A."/>
            <person name="Chapman S.B."/>
            <person name="Chen Z."/>
            <person name="Freedman E."/>
            <person name="Gellesch M."/>
            <person name="Goldberg J."/>
            <person name="Griggs A."/>
            <person name="Gujja S."/>
            <person name="Heilman E."/>
            <person name="Heiman D."/>
            <person name="Howarth C."/>
            <person name="Mehta T."/>
            <person name="Neiman D."/>
            <person name="Pearson M."/>
            <person name="Roberts A."/>
            <person name="Saif S."/>
            <person name="Shea T."/>
            <person name="Shenoy N."/>
            <person name="Sisk P."/>
            <person name="Stolte C."/>
            <person name="Sykes S."/>
            <person name="White J."/>
            <person name="Yandava C."/>
            <person name="Burger G."/>
            <person name="Gray M.W."/>
            <person name="Holland P.W.H."/>
            <person name="King N."/>
            <person name="Lang F.B.F."/>
            <person name="Roger A.J."/>
            <person name="Ruiz-Trillo I."/>
            <person name="Haas B."/>
            <person name="Nusbaum C."/>
            <person name="Birren B."/>
        </authorList>
    </citation>
    <scope>NUCLEOTIDE SEQUENCE [LARGE SCALE GENOMIC DNA]</scope>
    <source>
        <strain evidence="1 2">JP610</strain>
    </source>
</reference>
<dbReference type="Proteomes" id="UP000054560">
    <property type="component" value="Unassembled WGS sequence"/>
</dbReference>